<feature type="transmembrane region" description="Helical" evidence="1">
    <location>
        <begin position="367"/>
        <end position="393"/>
    </location>
</feature>
<name>A0A378J972_9GAMM</name>
<feature type="transmembrane region" description="Helical" evidence="1">
    <location>
        <begin position="149"/>
        <end position="175"/>
    </location>
</feature>
<dbReference type="EMBL" id="LNYE01000022">
    <property type="protein sequence ID" value="KTD11164.1"/>
    <property type="molecule type" value="Genomic_DNA"/>
</dbReference>
<accession>A0A378J972</accession>
<dbReference type="EMBL" id="UGOB01000001">
    <property type="protein sequence ID" value="STX44353.1"/>
    <property type="molecule type" value="Genomic_DNA"/>
</dbReference>
<evidence type="ECO:0000313" key="5">
    <source>
        <dbReference type="Proteomes" id="UP000254476"/>
    </source>
</evidence>
<dbReference type="AlphaFoldDB" id="A0A378J972"/>
<keyword evidence="4" id="KW-1185">Reference proteome</keyword>
<evidence type="ECO:0000256" key="1">
    <source>
        <dbReference type="SAM" id="Phobius"/>
    </source>
</evidence>
<protein>
    <submittedName>
        <fullName evidence="3">Uncharacterized protein</fullName>
    </submittedName>
</protein>
<evidence type="ECO:0000313" key="4">
    <source>
        <dbReference type="Proteomes" id="UP000054691"/>
    </source>
</evidence>
<dbReference type="Proteomes" id="UP000254476">
    <property type="component" value="Unassembled WGS sequence"/>
</dbReference>
<keyword evidence="1" id="KW-0472">Membrane</keyword>
<keyword evidence="1" id="KW-0812">Transmembrane</keyword>
<evidence type="ECO:0000313" key="3">
    <source>
        <dbReference type="EMBL" id="STX44353.1"/>
    </source>
</evidence>
<gene>
    <name evidence="2" type="ORF">Lgra_2130</name>
    <name evidence="3" type="ORF">NCTC12388_01477</name>
</gene>
<sequence length="480" mass="54484">MSKNPKEVARTTAEKIVKDLLDTPRENPLSKDQVIVLLTKHIDDAYREINPADITPLYKAFSVLLHPDKQFSAIDSRLNSYLEQKELELTAEPFKILNRINQKYLLKNTTKKPKDGFNNFVEYFDHLMKPMEESLERYYQPVRFLAKAAYWALSIVVVAAVIISVIGIVLSSIVLRVANGLINFTLNTLTNNQYTKEVNDYLEPNFEEYKIAFLKSIRAQVAERLQANQKEQRAEQVLEMSDDDLFDLLINEEVEAKIQVLFQQHINPFAPNQEANMEQIRKRFTESLKKETHDQYIQLIKNSAPLSDFARLKLISLALYHAITKPLAEIEGNKLLSVILRPLQIVASPFILGAAILVKLADYTVSGLALTGVTLSLVAKAGMLVLLNTPLYAWDLCRYTVRKVQECVGGNENSNELVNGGPHSLLMLEWHHDKSPIHTEQPPLHSGTLFSKPKSELPAKNMEHGLQTGFSMSFGMRKNN</sequence>
<evidence type="ECO:0000313" key="2">
    <source>
        <dbReference type="EMBL" id="KTD11164.1"/>
    </source>
</evidence>
<keyword evidence="1" id="KW-1133">Transmembrane helix</keyword>
<feature type="transmembrane region" description="Helical" evidence="1">
    <location>
        <begin position="343"/>
        <end position="361"/>
    </location>
</feature>
<organism evidence="3 5">
    <name type="scientific">Legionella gratiana</name>
    <dbReference type="NCBI Taxonomy" id="45066"/>
    <lineage>
        <taxon>Bacteria</taxon>
        <taxon>Pseudomonadati</taxon>
        <taxon>Pseudomonadota</taxon>
        <taxon>Gammaproteobacteria</taxon>
        <taxon>Legionellales</taxon>
        <taxon>Legionellaceae</taxon>
        <taxon>Legionella</taxon>
    </lineage>
</organism>
<proteinExistence type="predicted"/>
<reference evidence="3 5" key="2">
    <citation type="submission" date="2018-06" db="EMBL/GenBank/DDBJ databases">
        <authorList>
            <consortium name="Pathogen Informatics"/>
            <person name="Doyle S."/>
        </authorList>
    </citation>
    <scope>NUCLEOTIDE SEQUENCE [LARGE SCALE GENOMIC DNA]</scope>
    <source>
        <strain evidence="3 5">NCTC12388</strain>
    </source>
</reference>
<dbReference type="STRING" id="45066.Lgra_2130"/>
<dbReference type="Proteomes" id="UP000054691">
    <property type="component" value="Unassembled WGS sequence"/>
</dbReference>
<reference evidence="2 4" key="1">
    <citation type="submission" date="2015-11" db="EMBL/GenBank/DDBJ databases">
        <title>Genomic analysis of 38 Legionella species identifies large and diverse effector repertoires.</title>
        <authorList>
            <person name="Burstein D."/>
            <person name="Amaro F."/>
            <person name="Zusman T."/>
            <person name="Lifshitz Z."/>
            <person name="Cohen O."/>
            <person name="Gilbert J.A."/>
            <person name="Pupko T."/>
            <person name="Shuman H.A."/>
            <person name="Segal G."/>
        </authorList>
    </citation>
    <scope>NUCLEOTIDE SEQUENCE [LARGE SCALE GENOMIC DNA]</scope>
    <source>
        <strain evidence="2 4">Lyon 8420412</strain>
    </source>
</reference>